<evidence type="ECO:0000313" key="1">
    <source>
        <dbReference type="EMBL" id="TCL53371.1"/>
    </source>
</evidence>
<dbReference type="InterPro" id="IPR015017">
    <property type="entry name" value="DUF1904"/>
</dbReference>
<dbReference type="Proteomes" id="UP000295184">
    <property type="component" value="Unassembled WGS sequence"/>
</dbReference>
<dbReference type="SUPFAM" id="SSF55331">
    <property type="entry name" value="Tautomerase/MIF"/>
    <property type="match status" value="1"/>
</dbReference>
<dbReference type="EMBL" id="SLUM01000036">
    <property type="protein sequence ID" value="TCL53371.1"/>
    <property type="molecule type" value="Genomic_DNA"/>
</dbReference>
<dbReference type="Pfam" id="PF08921">
    <property type="entry name" value="DUF1904"/>
    <property type="match status" value="1"/>
</dbReference>
<dbReference type="OrthoDB" id="5587545at2"/>
<accession>A0A4R1QKZ2</accession>
<evidence type="ECO:0000313" key="2">
    <source>
        <dbReference type="Proteomes" id="UP000295184"/>
    </source>
</evidence>
<dbReference type="Gene3D" id="3.30.429.10">
    <property type="entry name" value="Macrophage Migration Inhibitory Factor"/>
    <property type="match status" value="1"/>
</dbReference>
<gene>
    <name evidence="1" type="ORF">EDD77_13610</name>
</gene>
<name>A0A4R1QKZ2_9FIRM</name>
<dbReference type="AlphaFoldDB" id="A0A4R1QKZ2"/>
<reference evidence="1 2" key="1">
    <citation type="submission" date="2019-03" db="EMBL/GenBank/DDBJ databases">
        <title>Genomic Encyclopedia of Type Strains, Phase IV (KMG-IV): sequencing the most valuable type-strain genomes for metagenomic binning, comparative biology and taxonomic classification.</title>
        <authorList>
            <person name="Goeker M."/>
        </authorList>
    </citation>
    <scope>NUCLEOTIDE SEQUENCE [LARGE SCALE GENOMIC DNA]</scope>
    <source>
        <strain evidence="1 2">DSM 100451</strain>
    </source>
</reference>
<sequence length="106" mass="11919">MPQITVKGFTDSQMKTVTPALSQKLSSAIGCPEDWLIFELVPTTFYAGGQQTAGFPIIEVSWFDRADNVREEVAGILRDTAFELGYSLVQVIFTTLQPDRFYEFET</sequence>
<protein>
    <submittedName>
        <fullName evidence="1">Uncharacterized protein DUF1904</fullName>
    </submittedName>
</protein>
<proteinExistence type="predicted"/>
<dbReference type="InterPro" id="IPR014347">
    <property type="entry name" value="Tautomerase/MIF_sf"/>
</dbReference>
<dbReference type="RefSeq" id="WP_058963051.1">
    <property type="nucleotide sequence ID" value="NZ_CABKVM010000012.1"/>
</dbReference>
<dbReference type="GeneID" id="97382297"/>
<comment type="caution">
    <text evidence="1">The sequence shown here is derived from an EMBL/GenBank/DDBJ whole genome shotgun (WGS) entry which is preliminary data.</text>
</comment>
<dbReference type="STRING" id="1650663.GCA_001486665_00542"/>
<organism evidence="1 2">
    <name type="scientific">Allofournierella massiliensis</name>
    <dbReference type="NCBI Taxonomy" id="1650663"/>
    <lineage>
        <taxon>Bacteria</taxon>
        <taxon>Bacillati</taxon>
        <taxon>Bacillota</taxon>
        <taxon>Clostridia</taxon>
        <taxon>Eubacteriales</taxon>
        <taxon>Oscillospiraceae</taxon>
        <taxon>Allofournierella</taxon>
    </lineage>
</organism>